<keyword evidence="2" id="KW-1185">Reference proteome</keyword>
<evidence type="ECO:0000313" key="1">
    <source>
        <dbReference type="EMBL" id="UPK94031.1"/>
    </source>
</evidence>
<dbReference type="Proteomes" id="UP000830768">
    <property type="component" value="Chromosome 4"/>
</dbReference>
<name>A0ACD3YYM0_FUSSC</name>
<reference evidence="1" key="1">
    <citation type="submission" date="2021-11" db="EMBL/GenBank/DDBJ databases">
        <title>Fusarium solani-melongenae Genome sequencing and assembly.</title>
        <authorList>
            <person name="Xie S."/>
            <person name="Huang L."/>
            <person name="Zhang X."/>
        </authorList>
    </citation>
    <scope>NUCLEOTIDE SEQUENCE</scope>
    <source>
        <strain evidence="1">CRI 24-3</strain>
    </source>
</reference>
<accession>A0ACD3YYM0</accession>
<protein>
    <submittedName>
        <fullName evidence="1">Uncharacterized protein</fullName>
    </submittedName>
</protein>
<sequence length="845" mass="94867">MSGLEILGAVASSIALAQAVQGTIKAINLLREIRQIRQQCDDLKKEIVTIDGFILEAMRQTGLPVRPQAPPGTTQEHPMVSLAVQELQGILEALNQVVSKYTNDRKWHDPRRITRKIQWLTESKKIEELAWKAQNTKLNLHLAITLRTSSSVDRIGTQQEVILHSIKQRTVYYLEGNQQSQTRLLNSPMPGPIQAPVIRPAERQVEEIESEGDSCSETSEASTQSMTDSLQLGEFQSSFLSDESDGCARYTQEQSYMSITVIQPLGTRRCGQDCQCRCHGNIGEYENYSWMSTVLGSWRVRNQAVDRACEQQCGPSMGPEFEYQFPRWLWAGVAPLGGYRGGQPTLTYSLRAPRIIPLRETVWDWIEKPSVLRHHISEGLALFPDDTTEFGSNLIEYIINRQAYESAEILLEMWKNVLPQQGLPRRVGYAVNLTLVHCSRSVAADKTRHVLEKVRSFAQGCWHIRRIHQAACQGDTVQMRQALRGQLKVIDDLDGCGHAPIHYAVMYDNINVLEQLIHAGADTIRRNFLGWTPLMIAATDGHEAAQILLQNDQCRRHVDLQRNSGCTALHFAVQKGSPECVHMLLEAGASVEKRDHLGGTPLHYITLSQVDQQTAHRIIRLLQGQHARLDAQDSFGETALLQAVIKNNAPVLRALVDAGASLNTTTAASQNILHLAAHTTDLETINYLVEQHLTLVDPRVRDFNDLTPLGGLGQCWQAEDWQLIGPLRRPSPEEQQKFISLYFDLLSHYLLRHMATLKQLLRAAEQRDTSTSGERITALIQKSDDSGRGDMVSWYRGILGNVRDGNWDQVVLDVQDEYDEACEELGQAGIAKNKTLADPEVKAFF</sequence>
<organism evidence="1 2">
    <name type="scientific">Fusarium solani subsp. cucurbitae</name>
    <name type="common">Neocosmosporum cucurbitae</name>
    <dbReference type="NCBI Taxonomy" id="2747967"/>
    <lineage>
        <taxon>Eukaryota</taxon>
        <taxon>Fungi</taxon>
        <taxon>Dikarya</taxon>
        <taxon>Ascomycota</taxon>
        <taxon>Pezizomycotina</taxon>
        <taxon>Sordariomycetes</taxon>
        <taxon>Hypocreomycetidae</taxon>
        <taxon>Hypocreales</taxon>
        <taxon>Nectriaceae</taxon>
        <taxon>Fusarium</taxon>
        <taxon>Fusarium solani species complex</taxon>
    </lineage>
</organism>
<dbReference type="EMBL" id="CP090033">
    <property type="protein sequence ID" value="UPK94031.1"/>
    <property type="molecule type" value="Genomic_DNA"/>
</dbReference>
<proteinExistence type="predicted"/>
<gene>
    <name evidence="1" type="ORF">LCI18_004966</name>
</gene>
<evidence type="ECO:0000313" key="2">
    <source>
        <dbReference type="Proteomes" id="UP000830768"/>
    </source>
</evidence>